<dbReference type="PANTHER" id="PTHR48009">
    <property type="entry name" value="LEUCINE-RICH REPEAT (LRR) FAMILY PROTEIN"/>
    <property type="match status" value="1"/>
</dbReference>
<dbReference type="FunFam" id="3.80.10.10:FF:000383">
    <property type="entry name" value="Leucine-rich repeat receptor protein kinase EMS1"/>
    <property type="match status" value="1"/>
</dbReference>
<reference evidence="7 8" key="1">
    <citation type="journal article" date="2013" name="BMC Genomics">
        <title>The miniature genome of a carnivorous plant Genlisea aurea contains a low number of genes and short non-coding sequences.</title>
        <authorList>
            <person name="Leushkin E.V."/>
            <person name="Sutormin R.A."/>
            <person name="Nabieva E.R."/>
            <person name="Penin A.A."/>
            <person name="Kondrashov A.S."/>
            <person name="Logacheva M.D."/>
        </authorList>
    </citation>
    <scope>NUCLEOTIDE SEQUENCE [LARGE SCALE GENOMIC DNA]</scope>
</reference>
<evidence type="ECO:0000256" key="4">
    <source>
        <dbReference type="ARBA" id="ARBA00022989"/>
    </source>
</evidence>
<evidence type="ECO:0000313" key="7">
    <source>
        <dbReference type="EMBL" id="EPS69497.1"/>
    </source>
</evidence>
<dbReference type="InterPro" id="IPR032675">
    <property type="entry name" value="LRR_dom_sf"/>
</dbReference>
<keyword evidence="3" id="KW-0677">Repeat</keyword>
<dbReference type="Proteomes" id="UP000015453">
    <property type="component" value="Unassembled WGS sequence"/>
</dbReference>
<dbReference type="OrthoDB" id="676979at2759"/>
<keyword evidence="4" id="KW-1133">Transmembrane helix</keyword>
<gene>
    <name evidence="7" type="ORF">M569_05269</name>
</gene>
<feature type="domain" description="Leucine-rich repeat-containing N-terminal plant-type" evidence="6">
    <location>
        <begin position="3"/>
        <end position="46"/>
    </location>
</feature>
<keyword evidence="2" id="KW-0812">Transmembrane</keyword>
<evidence type="ECO:0000256" key="5">
    <source>
        <dbReference type="ARBA" id="ARBA00023136"/>
    </source>
</evidence>
<comment type="caution">
    <text evidence="7">The sequence shown here is derived from an EMBL/GenBank/DDBJ whole genome shotgun (WGS) entry which is preliminary data.</text>
</comment>
<keyword evidence="1" id="KW-0433">Leucine-rich repeat</keyword>
<dbReference type="PANTHER" id="PTHR48009:SF1">
    <property type="entry name" value="LEUCINE-RICH REPEAT (LRR) FAMILY PROTEIN"/>
    <property type="match status" value="1"/>
</dbReference>
<evidence type="ECO:0000313" key="8">
    <source>
        <dbReference type="Proteomes" id="UP000015453"/>
    </source>
</evidence>
<protein>
    <recommendedName>
        <fullName evidence="6">Leucine-rich repeat-containing N-terminal plant-type domain-containing protein</fullName>
    </recommendedName>
</protein>
<dbReference type="Gene3D" id="3.80.10.10">
    <property type="entry name" value="Ribonuclease Inhibitor"/>
    <property type="match status" value="2"/>
</dbReference>
<dbReference type="GO" id="GO:0051707">
    <property type="term" value="P:response to other organism"/>
    <property type="evidence" value="ECO:0007669"/>
    <property type="project" value="UniProtKB-ARBA"/>
</dbReference>
<sequence length="385" mass="40972">MDAADVAALRRIRVSLWDVEGRPGFFSSWDFSAVDPCDSFAGVTCSGSRVSVLELGTGLSGSPGLAGYLSPAIAWLGELNQLILFGGAVAGPIPPELGSLRNLRVLSLTGNRLTGEIPARIFGLGNLHTLDLSRNRLSGSLPPAFPLLGQLRVLVLAGNGLQGEMPRFLPEQLFHLDFSHNNLSGTLPSRMPATLRYLSAANNRLTGDLDGLLDPLSELAYLDLSANQFGGPLPDSLFNRSSVTSILLQRNNFTGTLPRSQPPPTKAPGSTVDLSHNSLEGELTAAFIGVEVLYLNNNRLTGGVPKEYISSVEAGSMETLYLQHNFLTEFPMEVGTSLPDTAAVCVSYNCISEPPIGLSTCPTSAGDQLSRPPEQCSWLPSKLLA</sequence>
<dbReference type="EMBL" id="AUSU01002098">
    <property type="protein sequence ID" value="EPS69497.1"/>
    <property type="molecule type" value="Genomic_DNA"/>
</dbReference>
<dbReference type="AlphaFoldDB" id="S8EAF3"/>
<dbReference type="GO" id="GO:0006952">
    <property type="term" value="P:defense response"/>
    <property type="evidence" value="ECO:0007669"/>
    <property type="project" value="UniProtKB-ARBA"/>
</dbReference>
<evidence type="ECO:0000256" key="1">
    <source>
        <dbReference type="ARBA" id="ARBA00022614"/>
    </source>
</evidence>
<dbReference type="Pfam" id="PF13855">
    <property type="entry name" value="LRR_8"/>
    <property type="match status" value="1"/>
</dbReference>
<keyword evidence="5" id="KW-0472">Membrane</keyword>
<name>S8EAF3_9LAMI</name>
<keyword evidence="8" id="KW-1185">Reference proteome</keyword>
<evidence type="ECO:0000259" key="6">
    <source>
        <dbReference type="Pfam" id="PF08263"/>
    </source>
</evidence>
<dbReference type="InterPro" id="IPR013210">
    <property type="entry name" value="LRR_N_plant-typ"/>
</dbReference>
<dbReference type="PRINTS" id="PR00019">
    <property type="entry name" value="LEURICHRPT"/>
</dbReference>
<proteinExistence type="predicted"/>
<accession>S8EAF3</accession>
<dbReference type="InterPro" id="IPR003591">
    <property type="entry name" value="Leu-rich_rpt_typical-subtyp"/>
</dbReference>
<evidence type="ECO:0000256" key="3">
    <source>
        <dbReference type="ARBA" id="ARBA00022737"/>
    </source>
</evidence>
<organism evidence="7 8">
    <name type="scientific">Genlisea aurea</name>
    <dbReference type="NCBI Taxonomy" id="192259"/>
    <lineage>
        <taxon>Eukaryota</taxon>
        <taxon>Viridiplantae</taxon>
        <taxon>Streptophyta</taxon>
        <taxon>Embryophyta</taxon>
        <taxon>Tracheophyta</taxon>
        <taxon>Spermatophyta</taxon>
        <taxon>Magnoliopsida</taxon>
        <taxon>eudicotyledons</taxon>
        <taxon>Gunneridae</taxon>
        <taxon>Pentapetalae</taxon>
        <taxon>asterids</taxon>
        <taxon>lamiids</taxon>
        <taxon>Lamiales</taxon>
        <taxon>Lentibulariaceae</taxon>
        <taxon>Genlisea</taxon>
    </lineage>
</organism>
<dbReference type="Pfam" id="PF08263">
    <property type="entry name" value="LRRNT_2"/>
    <property type="match status" value="1"/>
</dbReference>
<dbReference type="InterPro" id="IPR001611">
    <property type="entry name" value="Leu-rich_rpt"/>
</dbReference>
<dbReference type="SMART" id="SM00369">
    <property type="entry name" value="LRR_TYP"/>
    <property type="match status" value="5"/>
</dbReference>
<dbReference type="SUPFAM" id="SSF52058">
    <property type="entry name" value="L domain-like"/>
    <property type="match status" value="1"/>
</dbReference>
<dbReference type="PROSITE" id="PS51450">
    <property type="entry name" value="LRR"/>
    <property type="match status" value="1"/>
</dbReference>
<evidence type="ECO:0000256" key="2">
    <source>
        <dbReference type="ARBA" id="ARBA00022692"/>
    </source>
</evidence>
<dbReference type="Pfam" id="PF00560">
    <property type="entry name" value="LRR_1"/>
    <property type="match status" value="2"/>
</dbReference>
<dbReference type="InterPro" id="IPR053213">
    <property type="entry name" value="RLP29"/>
</dbReference>